<feature type="transmembrane region" description="Helical" evidence="7">
    <location>
        <begin position="119"/>
        <end position="139"/>
    </location>
</feature>
<comment type="cofactor">
    <cofactor evidence="6">
        <name>Mg(2+)</name>
        <dbReference type="ChEBI" id="CHEBI:18420"/>
    </cofactor>
</comment>
<keyword evidence="2" id="KW-0808">Transferase</keyword>
<feature type="transmembrane region" description="Helical" evidence="7">
    <location>
        <begin position="47"/>
        <end position="71"/>
    </location>
</feature>
<dbReference type="AlphaFoldDB" id="A0A1B7LJ22"/>
<feature type="transmembrane region" description="Helical" evidence="7">
    <location>
        <begin position="6"/>
        <end position="26"/>
    </location>
</feature>
<evidence type="ECO:0000256" key="5">
    <source>
        <dbReference type="ARBA" id="ARBA00023136"/>
    </source>
</evidence>
<dbReference type="Pfam" id="PF00953">
    <property type="entry name" value="Glycos_transf_4"/>
    <property type="match status" value="1"/>
</dbReference>
<dbReference type="EMBL" id="LYVF01000013">
    <property type="protein sequence ID" value="OAT86568.1"/>
    <property type="molecule type" value="Genomic_DNA"/>
</dbReference>
<evidence type="ECO:0000256" key="3">
    <source>
        <dbReference type="ARBA" id="ARBA00022692"/>
    </source>
</evidence>
<evidence type="ECO:0000256" key="2">
    <source>
        <dbReference type="ARBA" id="ARBA00022679"/>
    </source>
</evidence>
<feature type="binding site" evidence="6">
    <location>
        <position position="217"/>
    </location>
    <ligand>
        <name>Mg(2+)</name>
        <dbReference type="ChEBI" id="CHEBI:18420"/>
    </ligand>
</feature>
<dbReference type="GO" id="GO:0016020">
    <property type="term" value="C:membrane"/>
    <property type="evidence" value="ECO:0007669"/>
    <property type="project" value="UniProtKB-SubCell"/>
</dbReference>
<evidence type="ECO:0000313" key="9">
    <source>
        <dbReference type="Proteomes" id="UP000078532"/>
    </source>
</evidence>
<feature type="transmembrane region" description="Helical" evidence="7">
    <location>
        <begin position="219"/>
        <end position="235"/>
    </location>
</feature>
<organism evidence="8 9">
    <name type="scientific">Desulfotomaculum copahuensis</name>
    <dbReference type="NCBI Taxonomy" id="1838280"/>
    <lineage>
        <taxon>Bacteria</taxon>
        <taxon>Bacillati</taxon>
        <taxon>Bacillota</taxon>
        <taxon>Clostridia</taxon>
        <taxon>Eubacteriales</taxon>
        <taxon>Desulfotomaculaceae</taxon>
        <taxon>Desulfotomaculum</taxon>
    </lineage>
</organism>
<reference evidence="8 9" key="1">
    <citation type="submission" date="2016-04" db="EMBL/GenBank/DDBJ databases">
        <authorList>
            <person name="Evans L.H."/>
            <person name="Alamgir A."/>
            <person name="Owens N."/>
            <person name="Weber N.D."/>
            <person name="Virtaneva K."/>
            <person name="Barbian K."/>
            <person name="Babar A."/>
            <person name="Rosenke K."/>
        </authorList>
    </citation>
    <scope>NUCLEOTIDE SEQUENCE [LARGE SCALE GENOMIC DNA]</scope>
    <source>
        <strain evidence="8 9">LMa1</strain>
    </source>
</reference>
<evidence type="ECO:0008006" key="10">
    <source>
        <dbReference type="Google" id="ProtNLM"/>
    </source>
</evidence>
<feature type="transmembrane region" description="Helical" evidence="7">
    <location>
        <begin position="241"/>
        <end position="269"/>
    </location>
</feature>
<feature type="binding site" evidence="6">
    <location>
        <position position="161"/>
    </location>
    <ligand>
        <name>Mg(2+)</name>
        <dbReference type="ChEBI" id="CHEBI:18420"/>
    </ligand>
</feature>
<evidence type="ECO:0000256" key="7">
    <source>
        <dbReference type="SAM" id="Phobius"/>
    </source>
</evidence>
<dbReference type="InterPro" id="IPR000715">
    <property type="entry name" value="Glycosyl_transferase_4"/>
</dbReference>
<evidence type="ECO:0000256" key="4">
    <source>
        <dbReference type="ARBA" id="ARBA00022989"/>
    </source>
</evidence>
<keyword evidence="3 7" id="KW-0812">Transmembrane</keyword>
<dbReference type="Proteomes" id="UP000078532">
    <property type="component" value="Unassembled WGS sequence"/>
</dbReference>
<evidence type="ECO:0000256" key="6">
    <source>
        <dbReference type="PIRSR" id="PIRSR600715-1"/>
    </source>
</evidence>
<keyword evidence="4 7" id="KW-1133">Transmembrane helix</keyword>
<keyword evidence="5 7" id="KW-0472">Membrane</keyword>
<keyword evidence="6" id="KW-0479">Metal-binding</keyword>
<name>A0A1B7LJ22_9FIRM</name>
<dbReference type="GO" id="GO:0016780">
    <property type="term" value="F:phosphotransferase activity, for other substituted phosphate groups"/>
    <property type="evidence" value="ECO:0007669"/>
    <property type="project" value="InterPro"/>
</dbReference>
<dbReference type="GO" id="GO:0046872">
    <property type="term" value="F:metal ion binding"/>
    <property type="evidence" value="ECO:0007669"/>
    <property type="project" value="UniProtKB-KW"/>
</dbReference>
<keyword evidence="6" id="KW-0460">Magnesium</keyword>
<evidence type="ECO:0000313" key="8">
    <source>
        <dbReference type="EMBL" id="OAT86568.1"/>
    </source>
</evidence>
<proteinExistence type="predicted"/>
<sequence length="278" mass="28915">MFTVLPFPVALALAALTGAMFTRLLLPGMMHVIAGAGFVRPNFRGDCIPLGVGMVFALSGVGGVALFYLLLPAVLQPAAMLFLLALTAFTCLGLVDDAWGSRTTTGLKGHLLSLCRGRLTTGALKAVGGGVIALLLSAAAGPWTWIPVNALVLVLSVNAVNLLDLRPGRAGKGFLLVAVLLLAAGWGKPELFFVLLVAGSLLAYLKVDLHAQAMMGDTGANALGAVLGLAAVWVLPAPVKLVYLGLLVALHLFAEKYSLTAFIAGIPVLDRLDRWGRN</sequence>
<protein>
    <recommendedName>
        <fullName evidence="10">Glycosyl transferase</fullName>
    </recommendedName>
</protein>
<feature type="transmembrane region" description="Helical" evidence="7">
    <location>
        <begin position="77"/>
        <end position="99"/>
    </location>
</feature>
<dbReference type="RefSeq" id="WP_066666296.1">
    <property type="nucleotide sequence ID" value="NZ_LYVF01000013.1"/>
</dbReference>
<accession>A0A1B7LJ22</accession>
<evidence type="ECO:0000256" key="1">
    <source>
        <dbReference type="ARBA" id="ARBA00004141"/>
    </source>
</evidence>
<keyword evidence="9" id="KW-1185">Reference proteome</keyword>
<dbReference type="OrthoDB" id="2679245at2"/>
<comment type="caution">
    <text evidence="8">The sequence shown here is derived from an EMBL/GenBank/DDBJ whole genome shotgun (WGS) entry which is preliminary data.</text>
</comment>
<gene>
    <name evidence="8" type="ORF">A6M21_03595</name>
</gene>
<feature type="transmembrane region" description="Helical" evidence="7">
    <location>
        <begin position="170"/>
        <end position="186"/>
    </location>
</feature>
<comment type="subcellular location">
    <subcellularLocation>
        <location evidence="1">Membrane</location>
        <topology evidence="1">Multi-pass membrane protein</topology>
    </subcellularLocation>
</comment>
<dbReference type="STRING" id="1838280.A6M21_03595"/>